<dbReference type="AlphaFoldDB" id="A0A7X2LRG1"/>
<evidence type="ECO:0000259" key="1">
    <source>
        <dbReference type="Pfam" id="PF13946"/>
    </source>
</evidence>
<dbReference type="InterPro" id="IPR025282">
    <property type="entry name" value="DUF4214"/>
</dbReference>
<dbReference type="RefSeq" id="WP_154373936.1">
    <property type="nucleotide sequence ID" value="NZ_WKJJ01000006.1"/>
</dbReference>
<reference evidence="2 3" key="1">
    <citation type="submission" date="2019-11" db="EMBL/GenBank/DDBJ databases">
        <title>Novel species isolated from a subtropical stream in China.</title>
        <authorList>
            <person name="Lu H."/>
        </authorList>
    </citation>
    <scope>NUCLEOTIDE SEQUENCE [LARGE SCALE GENOMIC DNA]</scope>
    <source>
        <strain evidence="2 3">FT92W</strain>
    </source>
</reference>
<dbReference type="Proteomes" id="UP000446768">
    <property type="component" value="Unassembled WGS sequence"/>
</dbReference>
<dbReference type="EMBL" id="WKJJ01000006">
    <property type="protein sequence ID" value="MRV72420.1"/>
    <property type="molecule type" value="Genomic_DNA"/>
</dbReference>
<proteinExistence type="predicted"/>
<keyword evidence="3" id="KW-1185">Reference proteome</keyword>
<organism evidence="2 3">
    <name type="scientific">Pseudoduganella rivuli</name>
    <dbReference type="NCBI Taxonomy" id="2666085"/>
    <lineage>
        <taxon>Bacteria</taxon>
        <taxon>Pseudomonadati</taxon>
        <taxon>Pseudomonadota</taxon>
        <taxon>Betaproteobacteria</taxon>
        <taxon>Burkholderiales</taxon>
        <taxon>Oxalobacteraceae</taxon>
        <taxon>Telluria group</taxon>
        <taxon>Pseudoduganella</taxon>
    </lineage>
</organism>
<evidence type="ECO:0000313" key="2">
    <source>
        <dbReference type="EMBL" id="MRV72420.1"/>
    </source>
</evidence>
<gene>
    <name evidence="2" type="ORF">GJ700_11935</name>
</gene>
<evidence type="ECO:0000313" key="3">
    <source>
        <dbReference type="Proteomes" id="UP000446768"/>
    </source>
</evidence>
<sequence length="446" mass="46446">MAAIDDYADTQAGAAALAFHTLTAGLLDTPQDKDVFKIAVTKGRTYLVAFAPLMAQGDPVLKGWADGKAPVMYSKETSTLIYTADYTGDYFLEVSNLTKPGLAGYSLVAVETYPDDYPATQSAAGALPVGGKISAQIEVNGDRDWFKLNLQKGVEYTLTLEGKGYGEGTMPVGPFGAKVFLEASPSSAPNIPLVVSDDTWTHYSLTAHASGAYYVSVYDDAQFFVAPSPDYHTGTYTLHAAQVPNGAGTANNDTLAGLGTGTVITGGAGLDTAVYAGARADYAIAQAAAAINVTHTGAATADNLTGVERLLFDDGAVALDTAGAGGQAYRLYQAAFNRAPDKAGIGYWIAQMDKGASVYDVAHSFINSAEFHTLYGANPSNAAFVDSLYQNILHRAGDQPGVDYWNGVLASGVPRAAVLASFSEAAENQAAVAKIIGNGVDYVPYG</sequence>
<accession>A0A7X2LRG1</accession>
<dbReference type="Gene3D" id="2.60.120.380">
    <property type="match status" value="2"/>
</dbReference>
<dbReference type="Pfam" id="PF13946">
    <property type="entry name" value="DUF4214"/>
    <property type="match status" value="1"/>
</dbReference>
<name>A0A7X2LRG1_9BURK</name>
<dbReference type="Gene3D" id="1.10.3130.20">
    <property type="entry name" value="Phycobilisome linker domain"/>
    <property type="match status" value="1"/>
</dbReference>
<protein>
    <submittedName>
        <fullName evidence="2">DUF4214 domain-containing protein</fullName>
    </submittedName>
</protein>
<comment type="caution">
    <text evidence="2">The sequence shown here is derived from an EMBL/GenBank/DDBJ whole genome shotgun (WGS) entry which is preliminary data.</text>
</comment>
<dbReference type="InterPro" id="IPR038255">
    <property type="entry name" value="PBS_linker_sf"/>
</dbReference>
<feature type="domain" description="DUF4214" evidence="1">
    <location>
        <begin position="362"/>
        <end position="430"/>
    </location>
</feature>